<dbReference type="InterPro" id="IPR000595">
    <property type="entry name" value="cNMP-bd_dom"/>
</dbReference>
<dbReference type="InterPro" id="IPR018488">
    <property type="entry name" value="cNMP-bd_CS"/>
</dbReference>
<proteinExistence type="predicted"/>
<dbReference type="GO" id="GO:0003700">
    <property type="term" value="F:DNA-binding transcription factor activity"/>
    <property type="evidence" value="ECO:0007669"/>
    <property type="project" value="TreeGrafter"/>
</dbReference>
<dbReference type="GO" id="GO:0005829">
    <property type="term" value="C:cytosol"/>
    <property type="evidence" value="ECO:0007669"/>
    <property type="project" value="TreeGrafter"/>
</dbReference>
<dbReference type="AlphaFoldDB" id="A0A5C6AW36"/>
<organism evidence="2 3">
    <name type="scientific">Stieleria varia</name>
    <dbReference type="NCBI Taxonomy" id="2528005"/>
    <lineage>
        <taxon>Bacteria</taxon>
        <taxon>Pseudomonadati</taxon>
        <taxon>Planctomycetota</taxon>
        <taxon>Planctomycetia</taxon>
        <taxon>Pirellulales</taxon>
        <taxon>Pirellulaceae</taxon>
        <taxon>Stieleria</taxon>
    </lineage>
</organism>
<name>A0A5C6AW36_9BACT</name>
<feature type="domain" description="Cyclic nucleotide-binding" evidence="1">
    <location>
        <begin position="18"/>
        <end position="119"/>
    </location>
</feature>
<dbReference type="InterPro" id="IPR018490">
    <property type="entry name" value="cNMP-bd_dom_sf"/>
</dbReference>
<protein>
    <submittedName>
        <fullName evidence="2">cAMP-activated global transcriptional regulator CRP</fullName>
    </submittedName>
</protein>
<dbReference type="PANTHER" id="PTHR24567">
    <property type="entry name" value="CRP FAMILY TRANSCRIPTIONAL REGULATORY PROTEIN"/>
    <property type="match status" value="1"/>
</dbReference>
<sequence>MTVMASQQRLELLRAMPIFGGVSPAALSFILNHSDENHHPRDSYFFCEGDKGDCVYVLQSGTALVERRWEDMPIILGRLRQGDCFGEMSLVDLQKRAASIRAESDCQAIRIPFRAFRLLCNQDMQQYTMVMMNLGREISRRLRVAGDRLFRFQQELGRQWFDDELTGDN</sequence>
<dbReference type="CDD" id="cd00038">
    <property type="entry name" value="CAP_ED"/>
    <property type="match status" value="1"/>
</dbReference>
<keyword evidence="3" id="KW-1185">Reference proteome</keyword>
<dbReference type="OrthoDB" id="9798104at2"/>
<dbReference type="PANTHER" id="PTHR24567:SF68">
    <property type="entry name" value="DNA-BINDING TRANSCRIPTIONAL DUAL REGULATOR CRP"/>
    <property type="match status" value="1"/>
</dbReference>
<accession>A0A5C6AW36</accession>
<comment type="caution">
    <text evidence="2">The sequence shown here is derived from an EMBL/GenBank/DDBJ whole genome shotgun (WGS) entry which is preliminary data.</text>
</comment>
<evidence type="ECO:0000313" key="3">
    <source>
        <dbReference type="Proteomes" id="UP000320176"/>
    </source>
</evidence>
<dbReference type="InterPro" id="IPR014710">
    <property type="entry name" value="RmlC-like_jellyroll"/>
</dbReference>
<dbReference type="InterPro" id="IPR050397">
    <property type="entry name" value="Env_Response_Regulators"/>
</dbReference>
<reference evidence="2 3" key="1">
    <citation type="submission" date="2019-02" db="EMBL/GenBank/DDBJ databases">
        <title>Deep-cultivation of Planctomycetes and their phenomic and genomic characterization uncovers novel biology.</title>
        <authorList>
            <person name="Wiegand S."/>
            <person name="Jogler M."/>
            <person name="Boedeker C."/>
            <person name="Pinto D."/>
            <person name="Vollmers J."/>
            <person name="Rivas-Marin E."/>
            <person name="Kohn T."/>
            <person name="Peeters S.H."/>
            <person name="Heuer A."/>
            <person name="Rast P."/>
            <person name="Oberbeckmann S."/>
            <person name="Bunk B."/>
            <person name="Jeske O."/>
            <person name="Meyerdierks A."/>
            <person name="Storesund J.E."/>
            <person name="Kallscheuer N."/>
            <person name="Luecker S."/>
            <person name="Lage O.M."/>
            <person name="Pohl T."/>
            <person name="Merkel B.J."/>
            <person name="Hornburger P."/>
            <person name="Mueller R.-W."/>
            <person name="Bruemmer F."/>
            <person name="Labrenz M."/>
            <person name="Spormann A.M."/>
            <person name="Op Den Camp H."/>
            <person name="Overmann J."/>
            <person name="Amann R."/>
            <person name="Jetten M.S.M."/>
            <person name="Mascher T."/>
            <person name="Medema M.H."/>
            <person name="Devos D.P."/>
            <person name="Kaster A.-K."/>
            <person name="Ovreas L."/>
            <person name="Rohde M."/>
            <person name="Galperin M.Y."/>
            <person name="Jogler C."/>
        </authorList>
    </citation>
    <scope>NUCLEOTIDE SEQUENCE [LARGE SCALE GENOMIC DNA]</scope>
    <source>
        <strain evidence="2 3">Pla52n</strain>
    </source>
</reference>
<evidence type="ECO:0000259" key="1">
    <source>
        <dbReference type="PROSITE" id="PS50042"/>
    </source>
</evidence>
<dbReference type="Gene3D" id="2.60.120.10">
    <property type="entry name" value="Jelly Rolls"/>
    <property type="match status" value="1"/>
</dbReference>
<gene>
    <name evidence="2" type="primary">crp</name>
    <name evidence="2" type="ORF">Pla52n_22740</name>
</gene>
<dbReference type="RefSeq" id="WP_146519695.1">
    <property type="nucleotide sequence ID" value="NZ_CP151726.1"/>
</dbReference>
<dbReference type="Proteomes" id="UP000320176">
    <property type="component" value="Unassembled WGS sequence"/>
</dbReference>
<dbReference type="PROSITE" id="PS00889">
    <property type="entry name" value="CNMP_BINDING_2"/>
    <property type="match status" value="1"/>
</dbReference>
<dbReference type="Pfam" id="PF00027">
    <property type="entry name" value="cNMP_binding"/>
    <property type="match status" value="1"/>
</dbReference>
<dbReference type="EMBL" id="SJPN01000003">
    <property type="protein sequence ID" value="TWU04235.1"/>
    <property type="molecule type" value="Genomic_DNA"/>
</dbReference>
<dbReference type="PROSITE" id="PS50042">
    <property type="entry name" value="CNMP_BINDING_3"/>
    <property type="match status" value="1"/>
</dbReference>
<dbReference type="SUPFAM" id="SSF51206">
    <property type="entry name" value="cAMP-binding domain-like"/>
    <property type="match status" value="1"/>
</dbReference>
<evidence type="ECO:0000313" key="2">
    <source>
        <dbReference type="EMBL" id="TWU04235.1"/>
    </source>
</evidence>
<dbReference type="SMART" id="SM00100">
    <property type="entry name" value="cNMP"/>
    <property type="match status" value="1"/>
</dbReference>